<dbReference type="InterPro" id="IPR001547">
    <property type="entry name" value="Glyco_hydro_5"/>
</dbReference>
<reference evidence="6 7" key="1">
    <citation type="submission" date="2018-08" db="EMBL/GenBank/DDBJ databases">
        <title>A genome reference for cultivated species of the human gut microbiota.</title>
        <authorList>
            <person name="Zou Y."/>
            <person name="Xue W."/>
            <person name="Luo G."/>
        </authorList>
    </citation>
    <scope>NUCLEOTIDE SEQUENCE [LARGE SCALE GENOMIC DNA]</scope>
    <source>
        <strain evidence="6 7">AF04-46</strain>
    </source>
</reference>
<keyword evidence="2 3" id="KW-0326">Glycosidase</keyword>
<feature type="domain" description="Glycoside hydrolase family 5" evidence="5">
    <location>
        <begin position="56"/>
        <end position="326"/>
    </location>
</feature>
<comment type="similarity">
    <text evidence="3">Belongs to the glycosyl hydrolase 5 (cellulase A) family.</text>
</comment>
<proteinExistence type="inferred from homology"/>
<dbReference type="PANTHER" id="PTHR34142">
    <property type="entry name" value="ENDO-BETA-1,4-GLUCANASE A"/>
    <property type="match status" value="1"/>
</dbReference>
<evidence type="ECO:0000256" key="3">
    <source>
        <dbReference type="RuleBase" id="RU361153"/>
    </source>
</evidence>
<feature type="chain" id="PRO_5019260119" evidence="4">
    <location>
        <begin position="22"/>
        <end position="359"/>
    </location>
</feature>
<dbReference type="GO" id="GO:0004553">
    <property type="term" value="F:hydrolase activity, hydrolyzing O-glycosyl compounds"/>
    <property type="evidence" value="ECO:0007669"/>
    <property type="project" value="InterPro"/>
</dbReference>
<protein>
    <submittedName>
        <fullName evidence="6">Glycoside hydrolase family 5 protein</fullName>
    </submittedName>
</protein>
<evidence type="ECO:0000256" key="4">
    <source>
        <dbReference type="SAM" id="SignalP"/>
    </source>
</evidence>
<dbReference type="AlphaFoldDB" id="A0A413EX37"/>
<organism evidence="6 7">
    <name type="scientific">Bacteroides ovatus</name>
    <dbReference type="NCBI Taxonomy" id="28116"/>
    <lineage>
        <taxon>Bacteria</taxon>
        <taxon>Pseudomonadati</taxon>
        <taxon>Bacteroidota</taxon>
        <taxon>Bacteroidia</taxon>
        <taxon>Bacteroidales</taxon>
        <taxon>Bacteroidaceae</taxon>
        <taxon>Bacteroides</taxon>
    </lineage>
</organism>
<dbReference type="PANTHER" id="PTHR34142:SF1">
    <property type="entry name" value="GLYCOSIDE HYDROLASE FAMILY 5 DOMAIN-CONTAINING PROTEIN"/>
    <property type="match status" value="1"/>
</dbReference>
<dbReference type="EMBL" id="QSBI01000003">
    <property type="protein sequence ID" value="RGX12472.1"/>
    <property type="molecule type" value="Genomic_DNA"/>
</dbReference>
<dbReference type="SUPFAM" id="SSF51445">
    <property type="entry name" value="(Trans)glycosidases"/>
    <property type="match status" value="1"/>
</dbReference>
<dbReference type="GO" id="GO:0009251">
    <property type="term" value="P:glucan catabolic process"/>
    <property type="evidence" value="ECO:0007669"/>
    <property type="project" value="TreeGrafter"/>
</dbReference>
<gene>
    <name evidence="6" type="ORF">DWV35_04075</name>
</gene>
<name>A0A413EX37_BACOV</name>
<sequence length="359" mass="40910">MIRLKIILGAIVMFLSLNSCSSDDERDEDNQLRSDLYFGVNMSGVEFAAVYPGIDGTHYGYPSRDDLAYVKKKGFGLIRFPFRWERIQPELGKELNSVELDKMKSFVSLAESMGIQVLLDMHNFGRYCIYSNGQNSNDNQYAIIGSVNCTVNHFCDVWKRLAVEFKGYTNIWGYDIMNEPYSMLSTTPWFNIAQACITAIREIDTQTPIVVCGDEYASASRWVRYSDNLKNLVDPYNNLIYQAHTYFDADASGNYNLSYAEDGATLDIGITRLTPFVDWIKQNGKRGFVGEYGVPDNDGRWLDVLDRALKFLSDNGINGTYWSAGPRWGDYPLSVQPTNNYTVDRPQMKILEKYLKTSN</sequence>
<evidence type="ECO:0000256" key="2">
    <source>
        <dbReference type="ARBA" id="ARBA00023295"/>
    </source>
</evidence>
<dbReference type="Pfam" id="PF00150">
    <property type="entry name" value="Cellulase"/>
    <property type="match status" value="1"/>
</dbReference>
<dbReference type="Gene3D" id="3.20.20.80">
    <property type="entry name" value="Glycosidases"/>
    <property type="match status" value="1"/>
</dbReference>
<dbReference type="Proteomes" id="UP000286031">
    <property type="component" value="Unassembled WGS sequence"/>
</dbReference>
<keyword evidence="4" id="KW-0732">Signal</keyword>
<comment type="caution">
    <text evidence="6">The sequence shown here is derived from an EMBL/GenBank/DDBJ whole genome shotgun (WGS) entry which is preliminary data.</text>
</comment>
<evidence type="ECO:0000313" key="7">
    <source>
        <dbReference type="Proteomes" id="UP000286031"/>
    </source>
</evidence>
<evidence type="ECO:0000259" key="5">
    <source>
        <dbReference type="Pfam" id="PF00150"/>
    </source>
</evidence>
<accession>A0A413EX37</accession>
<evidence type="ECO:0000256" key="1">
    <source>
        <dbReference type="ARBA" id="ARBA00022801"/>
    </source>
</evidence>
<keyword evidence="1 3" id="KW-0378">Hydrolase</keyword>
<evidence type="ECO:0000313" key="6">
    <source>
        <dbReference type="EMBL" id="RGX12472.1"/>
    </source>
</evidence>
<dbReference type="RefSeq" id="WP_117512166.1">
    <property type="nucleotide sequence ID" value="NZ_JAQCPI010000002.1"/>
</dbReference>
<feature type="signal peptide" evidence="4">
    <location>
        <begin position="1"/>
        <end position="21"/>
    </location>
</feature>
<dbReference type="InterPro" id="IPR017853">
    <property type="entry name" value="GH"/>
</dbReference>